<evidence type="ECO:0000313" key="4">
    <source>
        <dbReference type="EMBL" id="PAV70223.1"/>
    </source>
</evidence>
<dbReference type="STRING" id="2018661.A0A2A2K8M5"/>
<proteinExistence type="inferred from homology"/>
<dbReference type="Proteomes" id="UP000218231">
    <property type="component" value="Unassembled WGS sequence"/>
</dbReference>
<organism evidence="4 6">
    <name type="scientific">Diploscapter pachys</name>
    <dbReference type="NCBI Taxonomy" id="2018661"/>
    <lineage>
        <taxon>Eukaryota</taxon>
        <taxon>Metazoa</taxon>
        <taxon>Ecdysozoa</taxon>
        <taxon>Nematoda</taxon>
        <taxon>Chromadorea</taxon>
        <taxon>Rhabditida</taxon>
        <taxon>Rhabditina</taxon>
        <taxon>Rhabditomorpha</taxon>
        <taxon>Rhabditoidea</taxon>
        <taxon>Rhabditidae</taxon>
        <taxon>Diploscapter</taxon>
    </lineage>
</organism>
<sequence length="141" mass="16613">MTAAKEFYFVIIGHEDQPIFEMDFSSSDKKKKESESRHLNQFIAHAALDVVDECALINNTMHLKQIDKFNEWNVSAFVTMGRIRFLMLHTQRCDEGIRQFFQEMYETYIKYSMNPFYTIGSAIKSPAFEQKALIYGRKYLV</sequence>
<dbReference type="InterPro" id="IPR006722">
    <property type="entry name" value="Sedlin"/>
</dbReference>
<dbReference type="InterPro" id="IPR011012">
    <property type="entry name" value="Longin-like_dom_sf"/>
</dbReference>
<keyword evidence="6" id="KW-1185">Reference proteome</keyword>
<evidence type="ECO:0000256" key="2">
    <source>
        <dbReference type="ARBA" id="ARBA00006626"/>
    </source>
</evidence>
<accession>A0A2A2K8M5</accession>
<evidence type="ECO:0000256" key="1">
    <source>
        <dbReference type="ARBA" id="ARBA00004556"/>
    </source>
</evidence>
<comment type="subcellular location">
    <subcellularLocation>
        <location evidence="1">Cytoplasm</location>
        <location evidence="1">Perinuclear region</location>
    </subcellularLocation>
</comment>
<evidence type="ECO:0000313" key="6">
    <source>
        <dbReference type="Proteomes" id="UP000218231"/>
    </source>
</evidence>
<protein>
    <recommendedName>
        <fullName evidence="7">Trafficking protein particle complex subunit</fullName>
    </recommendedName>
</protein>
<dbReference type="SUPFAM" id="SSF64356">
    <property type="entry name" value="SNARE-like"/>
    <property type="match status" value="1"/>
</dbReference>
<reference evidence="4 6" key="1">
    <citation type="journal article" date="2017" name="Curr. Biol.">
        <title>Genome architecture and evolution of a unichromosomal asexual nematode.</title>
        <authorList>
            <person name="Fradin H."/>
            <person name="Zegar C."/>
            <person name="Gutwein M."/>
            <person name="Lucas J."/>
            <person name="Kovtun M."/>
            <person name="Corcoran D."/>
            <person name="Baugh L.R."/>
            <person name="Kiontke K."/>
            <person name="Gunsalus K."/>
            <person name="Fitch D.H."/>
            <person name="Piano F."/>
        </authorList>
    </citation>
    <scope>NUCLEOTIDE SEQUENCE [LARGE SCALE GENOMIC DNA]</scope>
    <source>
        <strain evidence="4">PF1309</strain>
    </source>
</reference>
<evidence type="ECO:0008006" key="7">
    <source>
        <dbReference type="Google" id="ProtNLM"/>
    </source>
</evidence>
<dbReference type="CDD" id="cd14825">
    <property type="entry name" value="TRAPPC2_sedlin"/>
    <property type="match status" value="1"/>
</dbReference>
<comment type="similarity">
    <text evidence="2">Belongs to the TRAPP small subunits family. Sedlin subfamily.</text>
</comment>
<dbReference type="GO" id="GO:0006888">
    <property type="term" value="P:endoplasmic reticulum to Golgi vesicle-mediated transport"/>
    <property type="evidence" value="ECO:0007669"/>
    <property type="project" value="InterPro"/>
</dbReference>
<dbReference type="GO" id="GO:0048471">
    <property type="term" value="C:perinuclear region of cytoplasm"/>
    <property type="evidence" value="ECO:0007669"/>
    <property type="project" value="UniProtKB-SubCell"/>
</dbReference>
<dbReference type="EMBL" id="LIAE01008711">
    <property type="protein sequence ID" value="PAV72724.1"/>
    <property type="molecule type" value="Genomic_DNA"/>
</dbReference>
<comment type="caution">
    <text evidence="4">The sequence shown here is derived from an EMBL/GenBank/DDBJ whole genome shotgun (WGS) entry which is preliminary data.</text>
</comment>
<dbReference type="OrthoDB" id="10252102at2759"/>
<dbReference type="Pfam" id="PF04628">
    <property type="entry name" value="Sedlin_N"/>
    <property type="match status" value="1"/>
</dbReference>
<keyword evidence="3" id="KW-0813">Transport</keyword>
<dbReference type="PANTHER" id="PTHR12403">
    <property type="entry name" value="TRAFFICKING PROTEIN PARTICLE COMPLEX SUBUNIT 2"/>
    <property type="match status" value="1"/>
</dbReference>
<evidence type="ECO:0000256" key="3">
    <source>
        <dbReference type="ARBA" id="ARBA00022892"/>
    </source>
</evidence>
<dbReference type="AlphaFoldDB" id="A0A2A2K8M5"/>
<keyword evidence="3" id="KW-0931">ER-Golgi transport</keyword>
<name>A0A2A2K8M5_9BILA</name>
<dbReference type="EMBL" id="LIAE01009328">
    <property type="protein sequence ID" value="PAV70223.1"/>
    <property type="molecule type" value="Genomic_DNA"/>
</dbReference>
<dbReference type="Gene3D" id="3.30.450.70">
    <property type="match status" value="1"/>
</dbReference>
<gene>
    <name evidence="4" type="ORF">WR25_18565</name>
    <name evidence="5" type="ORF">WR25_18708</name>
</gene>
<evidence type="ECO:0000313" key="5">
    <source>
        <dbReference type="EMBL" id="PAV72724.1"/>
    </source>
</evidence>